<dbReference type="PANTHER" id="PTHR45418">
    <property type="entry name" value="CANCER/TESTIS ANTIGEN 55"/>
    <property type="match status" value="1"/>
</dbReference>
<evidence type="ECO:0000259" key="5">
    <source>
        <dbReference type="Pfam" id="PF13086"/>
    </source>
</evidence>
<dbReference type="CDD" id="cd18808">
    <property type="entry name" value="SF1_C_Upf1"/>
    <property type="match status" value="1"/>
</dbReference>
<evidence type="ECO:0000256" key="1">
    <source>
        <dbReference type="ARBA" id="ARBA00004496"/>
    </source>
</evidence>
<feature type="compositionally biased region" description="Basic and acidic residues" evidence="4">
    <location>
        <begin position="825"/>
        <end position="838"/>
    </location>
</feature>
<evidence type="ECO:0000313" key="7">
    <source>
        <dbReference type="EMBL" id="KAK5698906.1"/>
    </source>
</evidence>
<feature type="domain" description="DNA2/NAM7 helicase-like C-terminal" evidence="6">
    <location>
        <begin position="534"/>
        <end position="716"/>
    </location>
</feature>
<name>A0AAN7ZTT4_9PEZI</name>
<dbReference type="InterPro" id="IPR047187">
    <property type="entry name" value="SF1_C_Upf1"/>
</dbReference>
<keyword evidence="3" id="KW-0547">Nucleotide-binding</keyword>
<feature type="region of interest" description="Disordered" evidence="4">
    <location>
        <begin position="805"/>
        <end position="838"/>
    </location>
</feature>
<dbReference type="Pfam" id="PF13086">
    <property type="entry name" value="AAA_11"/>
    <property type="match status" value="1"/>
</dbReference>
<keyword evidence="3" id="KW-0347">Helicase</keyword>
<dbReference type="Proteomes" id="UP001310594">
    <property type="component" value="Unassembled WGS sequence"/>
</dbReference>
<reference evidence="7" key="1">
    <citation type="submission" date="2023-08" db="EMBL/GenBank/DDBJ databases">
        <title>Black Yeasts Isolated from many extreme environments.</title>
        <authorList>
            <person name="Coleine C."/>
            <person name="Stajich J.E."/>
            <person name="Selbmann L."/>
        </authorList>
    </citation>
    <scope>NUCLEOTIDE SEQUENCE</scope>
    <source>
        <strain evidence="7">CCFEE 5810</strain>
    </source>
</reference>
<proteinExistence type="predicted"/>
<dbReference type="InterPro" id="IPR027417">
    <property type="entry name" value="P-loop_NTPase"/>
</dbReference>
<dbReference type="InterPro" id="IPR041677">
    <property type="entry name" value="DNA2/NAM7_AAA_11"/>
</dbReference>
<evidence type="ECO:0000259" key="6">
    <source>
        <dbReference type="Pfam" id="PF13087"/>
    </source>
</evidence>
<dbReference type="GO" id="GO:0005737">
    <property type="term" value="C:cytoplasm"/>
    <property type="evidence" value="ECO:0007669"/>
    <property type="project" value="UniProtKB-SubCell"/>
</dbReference>
<organism evidence="7 8">
    <name type="scientific">Elasticomyces elasticus</name>
    <dbReference type="NCBI Taxonomy" id="574655"/>
    <lineage>
        <taxon>Eukaryota</taxon>
        <taxon>Fungi</taxon>
        <taxon>Dikarya</taxon>
        <taxon>Ascomycota</taxon>
        <taxon>Pezizomycotina</taxon>
        <taxon>Dothideomycetes</taxon>
        <taxon>Dothideomycetidae</taxon>
        <taxon>Mycosphaerellales</taxon>
        <taxon>Teratosphaeriaceae</taxon>
        <taxon>Elasticomyces</taxon>
    </lineage>
</organism>
<keyword evidence="3" id="KW-0378">Hydrolase</keyword>
<dbReference type="PANTHER" id="PTHR45418:SF5">
    <property type="entry name" value="BRCA2-INTERACTING PROTEIN-LIKE-RELATED"/>
    <property type="match status" value="1"/>
</dbReference>
<dbReference type="SUPFAM" id="SSF52540">
    <property type="entry name" value="P-loop containing nucleoside triphosphate hydrolases"/>
    <property type="match status" value="1"/>
</dbReference>
<evidence type="ECO:0000256" key="2">
    <source>
        <dbReference type="ARBA" id="ARBA00022490"/>
    </source>
</evidence>
<evidence type="ECO:0000256" key="4">
    <source>
        <dbReference type="SAM" id="MobiDB-lite"/>
    </source>
</evidence>
<gene>
    <name evidence="7" type="ORF">LTR97_006555</name>
</gene>
<comment type="subcellular location">
    <subcellularLocation>
        <location evidence="1">Cytoplasm</location>
    </subcellularLocation>
</comment>
<accession>A0AAN7ZTT4</accession>
<keyword evidence="3" id="KW-0067">ATP-binding</keyword>
<evidence type="ECO:0008006" key="9">
    <source>
        <dbReference type="Google" id="ProtNLM"/>
    </source>
</evidence>
<protein>
    <recommendedName>
        <fullName evidence="9">RNA helicase</fullName>
    </recommendedName>
</protein>
<evidence type="ECO:0000313" key="8">
    <source>
        <dbReference type="Proteomes" id="UP001310594"/>
    </source>
</evidence>
<dbReference type="InterPro" id="IPR041679">
    <property type="entry name" value="DNA2/NAM7-like_C"/>
</dbReference>
<dbReference type="EMBL" id="JAVRQU010000009">
    <property type="protein sequence ID" value="KAK5698906.1"/>
    <property type="molecule type" value="Genomic_DNA"/>
</dbReference>
<dbReference type="Pfam" id="PF13087">
    <property type="entry name" value="AAA_12"/>
    <property type="match status" value="1"/>
</dbReference>
<dbReference type="Gene3D" id="3.40.50.300">
    <property type="entry name" value="P-loop containing nucleotide triphosphate hydrolases"/>
    <property type="match status" value="2"/>
</dbReference>
<dbReference type="AlphaFoldDB" id="A0AAN7ZTT4"/>
<feature type="compositionally biased region" description="Acidic residues" evidence="4">
    <location>
        <begin position="807"/>
        <end position="824"/>
    </location>
</feature>
<keyword evidence="2" id="KW-0963">Cytoplasm</keyword>
<evidence type="ECO:0000256" key="3">
    <source>
        <dbReference type="ARBA" id="ARBA00022806"/>
    </source>
</evidence>
<sequence length="838" mass="93525">MSASKPMSLDVYAPPYIPQAFKVINTLPVRFLYSAGVRRIDYASYVRTFAGSSFLAGDPNLHPLPPSSESPQPQILDARDYHHYWRSVLALELRALHRECEEQALYNAPLFPAQSDGRPNMFWLGVPGLREMSLHVELGDTVYLRQIHFGPAGEVLHAPLSTYHVGWMEPYLNPQYNAMVWGIDRRTEQLYLRVDGLEPGSMRFNASFTVQAGRVSALHKAVIDMDQALHTGHQPRWAQSMLFPEAIDGKMQTTLNKGTINWSPIDTKLNYEQIRAVDNVLSSNYGAVPYVISGPPGTGKTKTLVELALQLVSSKPNVHLLVCAPSDPAADTVTERLRQHLPPAQLFRLNPPSRSFLELPDSILPFCFVDDDTFSLPAFRVVMAFKIMVTTCRDADILNRACLGNADLFKVERGLLSALHHGADTAAPDLHWTGLLMDEAAQASEPEACVSLSVVAPPREPSLPASALPVFVLAGDQNQLGPRTASRGKILQTSLFERLLSRPLYAEHPLARSKQSGGVMRPLTQKMLPIRRPPFANLIRNYRSHPAILATPSAQFYQDTLEPEAVSTDSLLSWSGWTGEKWPVLFVSHAGRDEIEQDGGGWYNNDEARLACQYAQSVLQAGLVEQSEICIMSPFRAQVNVLRKLAREQRMRDVNIGPLEAFQGLESKLVILCTTRTRDRFIEQDLARGLGVIHEPKRFNVALTRAKEGLVVIGNPSVLEKDPNWGAFLAFCRRNTLWEGDMDARVELDGGEKAVVSRLERQLLYPPLDNRINGTLSNGVRSLGLADDDEHVLWQSGVEYEHALREVDDDEYDDAEQDGSEEGEIAEHEPHRDQWYSA</sequence>
<comment type="caution">
    <text evidence="7">The sequence shown here is derived from an EMBL/GenBank/DDBJ whole genome shotgun (WGS) entry which is preliminary data.</text>
</comment>
<feature type="domain" description="DNA2/NAM7 helicase helicase" evidence="5">
    <location>
        <begin position="268"/>
        <end position="340"/>
    </location>
</feature>
<dbReference type="GO" id="GO:0004386">
    <property type="term" value="F:helicase activity"/>
    <property type="evidence" value="ECO:0007669"/>
    <property type="project" value="InterPro"/>
</dbReference>